<accession>A0A926S216</accession>
<dbReference type="GO" id="GO:0004177">
    <property type="term" value="F:aminopeptidase activity"/>
    <property type="evidence" value="ECO:0007669"/>
    <property type="project" value="TreeGrafter"/>
</dbReference>
<dbReference type="PANTHER" id="PTHR36512:SF3">
    <property type="entry name" value="BLR5678 PROTEIN"/>
    <property type="match status" value="1"/>
</dbReference>
<dbReference type="Gene3D" id="3.60.70.12">
    <property type="entry name" value="L-amino peptidase D-ALA esterase/amidase"/>
    <property type="match status" value="1"/>
</dbReference>
<name>A0A926S216_9BACI</name>
<gene>
    <name evidence="2" type="ORF">IC621_14995</name>
</gene>
<dbReference type="Proteomes" id="UP000626844">
    <property type="component" value="Unassembled WGS sequence"/>
</dbReference>
<dbReference type="EMBL" id="JACXAI010000019">
    <property type="protein sequence ID" value="MBD1381544.1"/>
    <property type="molecule type" value="Genomic_DNA"/>
</dbReference>
<sequence length="322" mass="33037">MKTGTIVDVPGIEVGNAQNETALTGCTVVLARDGAVGGVDVRGSAPGTRETDLLHPLNLVDRVHAVCLTGGSAFGLAAADGVMNYLEEKRIGLNTGFGIVPIVPAAALYDLSLGDSSVRPDAKMGFDAVSKASKHKVQEGNVGAGCGASVGKLCGFDQAMKSGLGTASRILQNGLIIGAIVAVNAVGEVRDPLTNEVLAGVRDENGAIRKIEHFLTDQKFSPIPAGSNTTIAVVASNANLTKSQVNKVAQMSHNGLARTIYPVHTMNDGDTIFSLATGEVKVPVDVVGTLCADILTEAVVRAILAAKGVGGLPAYCDIKQQK</sequence>
<dbReference type="SUPFAM" id="SSF56266">
    <property type="entry name" value="DmpA/ArgJ-like"/>
    <property type="match status" value="1"/>
</dbReference>
<keyword evidence="3" id="KW-1185">Reference proteome</keyword>
<dbReference type="RefSeq" id="WP_191159134.1">
    <property type="nucleotide sequence ID" value="NZ_JACXAI010000019.1"/>
</dbReference>
<dbReference type="InterPro" id="IPR016117">
    <property type="entry name" value="ArgJ-like_dom_sf"/>
</dbReference>
<dbReference type="CDD" id="cd02252">
    <property type="entry name" value="nylC_like"/>
    <property type="match status" value="1"/>
</dbReference>
<evidence type="ECO:0000256" key="1">
    <source>
        <dbReference type="ARBA" id="ARBA00007068"/>
    </source>
</evidence>
<organism evidence="2 3">
    <name type="scientific">Metabacillus arenae</name>
    <dbReference type="NCBI Taxonomy" id="2771434"/>
    <lineage>
        <taxon>Bacteria</taxon>
        <taxon>Bacillati</taxon>
        <taxon>Bacillota</taxon>
        <taxon>Bacilli</taxon>
        <taxon>Bacillales</taxon>
        <taxon>Bacillaceae</taxon>
        <taxon>Metabacillus</taxon>
    </lineage>
</organism>
<reference evidence="2" key="1">
    <citation type="submission" date="2020-09" db="EMBL/GenBank/DDBJ databases">
        <title>A novel bacterium of genus Bacillus, isolated from South China Sea.</title>
        <authorList>
            <person name="Huang H."/>
            <person name="Mo K."/>
            <person name="Hu Y."/>
        </authorList>
    </citation>
    <scope>NUCLEOTIDE SEQUENCE</scope>
    <source>
        <strain evidence="2">IB182487</strain>
    </source>
</reference>
<proteinExistence type="inferred from homology"/>
<dbReference type="InterPro" id="IPR005321">
    <property type="entry name" value="Peptidase_S58_DmpA"/>
</dbReference>
<dbReference type="PANTHER" id="PTHR36512">
    <property type="entry name" value="D-AMINOPEPTIDASE"/>
    <property type="match status" value="1"/>
</dbReference>
<evidence type="ECO:0000313" key="2">
    <source>
        <dbReference type="EMBL" id="MBD1381544.1"/>
    </source>
</evidence>
<dbReference type="Pfam" id="PF03576">
    <property type="entry name" value="Peptidase_S58"/>
    <property type="match status" value="1"/>
</dbReference>
<dbReference type="AlphaFoldDB" id="A0A926S216"/>
<evidence type="ECO:0000313" key="3">
    <source>
        <dbReference type="Proteomes" id="UP000626844"/>
    </source>
</evidence>
<comment type="similarity">
    <text evidence="1">Belongs to the peptidase S58 family.</text>
</comment>
<comment type="caution">
    <text evidence="2">The sequence shown here is derived from an EMBL/GenBank/DDBJ whole genome shotgun (WGS) entry which is preliminary data.</text>
</comment>
<protein>
    <submittedName>
        <fullName evidence="2">P1 family peptidase</fullName>
    </submittedName>
</protein>